<evidence type="ECO:0000256" key="2">
    <source>
        <dbReference type="PROSITE-ProRule" id="PRU01282"/>
    </source>
</evidence>
<dbReference type="PROSITE" id="PS51353">
    <property type="entry name" value="ARSC"/>
    <property type="match status" value="1"/>
</dbReference>
<dbReference type="NCBIfam" id="NF008107">
    <property type="entry name" value="PRK10853.1"/>
    <property type="match status" value="1"/>
</dbReference>
<evidence type="ECO:0000313" key="3">
    <source>
        <dbReference type="EMBL" id="GGD61261.1"/>
    </source>
</evidence>
<dbReference type="PANTHER" id="PTHR30041:SF8">
    <property type="entry name" value="PROTEIN YFFB"/>
    <property type="match status" value="1"/>
</dbReference>
<dbReference type="InterPro" id="IPR006504">
    <property type="entry name" value="Tscrpt_reg_Spx/MgsR"/>
</dbReference>
<dbReference type="InterPro" id="IPR036249">
    <property type="entry name" value="Thioredoxin-like_sf"/>
</dbReference>
<dbReference type="Gene3D" id="3.40.30.10">
    <property type="entry name" value="Glutaredoxin"/>
    <property type="match status" value="1"/>
</dbReference>
<dbReference type="CDD" id="cd03035">
    <property type="entry name" value="ArsC_Yffb"/>
    <property type="match status" value="1"/>
</dbReference>
<dbReference type="PANTHER" id="PTHR30041">
    <property type="entry name" value="ARSENATE REDUCTASE"/>
    <property type="match status" value="1"/>
</dbReference>
<sequence>MLKVYGIPNCDTVKKAITWLKDHNVAYEFHDYKKLGISEAKLEEWLTQVPYDKLINRAGTTFKKLTDEEKAQITDNASAITLMLEKTSVIKRPIVESDKILAIGFNAEEYENIFS</sequence>
<evidence type="ECO:0000313" key="4">
    <source>
        <dbReference type="Proteomes" id="UP000609064"/>
    </source>
</evidence>
<dbReference type="Pfam" id="PF03960">
    <property type="entry name" value="ArsC"/>
    <property type="match status" value="1"/>
</dbReference>
<reference evidence="3" key="2">
    <citation type="submission" date="2020-09" db="EMBL/GenBank/DDBJ databases">
        <authorList>
            <person name="Sun Q."/>
            <person name="Zhou Y."/>
        </authorList>
    </citation>
    <scope>NUCLEOTIDE SEQUENCE</scope>
    <source>
        <strain evidence="3">CGMCC 1.15958</strain>
    </source>
</reference>
<name>A0A916YU90_9BACT</name>
<dbReference type="RefSeq" id="WP_188766595.1">
    <property type="nucleotide sequence ID" value="NZ_BMKK01000005.1"/>
</dbReference>
<dbReference type="SUPFAM" id="SSF52833">
    <property type="entry name" value="Thioredoxin-like"/>
    <property type="match status" value="1"/>
</dbReference>
<evidence type="ECO:0000256" key="1">
    <source>
        <dbReference type="ARBA" id="ARBA00007198"/>
    </source>
</evidence>
<dbReference type="Proteomes" id="UP000609064">
    <property type="component" value="Unassembled WGS sequence"/>
</dbReference>
<dbReference type="AlphaFoldDB" id="A0A916YU90"/>
<comment type="similarity">
    <text evidence="1 2">Belongs to the ArsC family.</text>
</comment>
<gene>
    <name evidence="3" type="ORF">GCM10011514_26610</name>
</gene>
<comment type="caution">
    <text evidence="3">The sequence shown here is derived from an EMBL/GenBank/DDBJ whole genome shotgun (WGS) entry which is preliminary data.</text>
</comment>
<dbReference type="NCBIfam" id="TIGR01617">
    <property type="entry name" value="arsC_related"/>
    <property type="match status" value="1"/>
</dbReference>
<dbReference type="InterPro" id="IPR006660">
    <property type="entry name" value="Arsenate_reductase-like"/>
</dbReference>
<dbReference type="EMBL" id="BMKK01000005">
    <property type="protein sequence ID" value="GGD61261.1"/>
    <property type="molecule type" value="Genomic_DNA"/>
</dbReference>
<reference evidence="3" key="1">
    <citation type="journal article" date="2014" name="Int. J. Syst. Evol. Microbiol.">
        <title>Complete genome sequence of Corynebacterium casei LMG S-19264T (=DSM 44701T), isolated from a smear-ripened cheese.</title>
        <authorList>
            <consortium name="US DOE Joint Genome Institute (JGI-PGF)"/>
            <person name="Walter F."/>
            <person name="Albersmeier A."/>
            <person name="Kalinowski J."/>
            <person name="Ruckert C."/>
        </authorList>
    </citation>
    <scope>NUCLEOTIDE SEQUENCE</scope>
    <source>
        <strain evidence="3">CGMCC 1.15958</strain>
    </source>
</reference>
<accession>A0A916YU90</accession>
<proteinExistence type="inferred from homology"/>
<protein>
    <submittedName>
        <fullName evidence="3">Arsenate reductase</fullName>
    </submittedName>
</protein>
<keyword evidence="4" id="KW-1185">Reference proteome</keyword>
<organism evidence="3 4">
    <name type="scientific">Emticicia aquatilis</name>
    <dbReference type="NCBI Taxonomy" id="1537369"/>
    <lineage>
        <taxon>Bacteria</taxon>
        <taxon>Pseudomonadati</taxon>
        <taxon>Bacteroidota</taxon>
        <taxon>Cytophagia</taxon>
        <taxon>Cytophagales</taxon>
        <taxon>Leadbetterellaceae</taxon>
        <taxon>Emticicia</taxon>
    </lineage>
</organism>